<dbReference type="Pfam" id="PF04978">
    <property type="entry name" value="MST"/>
    <property type="match status" value="1"/>
</dbReference>
<dbReference type="SUPFAM" id="SSF109854">
    <property type="entry name" value="DinB/YfiT-like putative metalloenzymes"/>
    <property type="match status" value="1"/>
</dbReference>
<sequence length="175" mass="20218">MTWTAPAVARSHPWADHLTGDERSLADAWLDHHRETLLWKCGGLTAEQLKLRCVEPSALSLLGLVRHMAEVERDWFRARFAGEEVGYLYVSDDDLEAEFRVDEADAEADLAVYLTEIEACRRTTAGRSLDETYLDPRRREEMSLRWVYWSMVEEYARHNGHADLLRERIDGSTGH</sequence>
<dbReference type="InterPro" id="IPR007061">
    <property type="entry name" value="MST-like"/>
</dbReference>
<evidence type="ECO:0000313" key="2">
    <source>
        <dbReference type="Proteomes" id="UP001596972"/>
    </source>
</evidence>
<dbReference type="EMBL" id="JBHTJA010000060">
    <property type="protein sequence ID" value="MFD0903644.1"/>
    <property type="molecule type" value="Genomic_DNA"/>
</dbReference>
<dbReference type="Gene3D" id="1.20.120.450">
    <property type="entry name" value="dinb family like domain"/>
    <property type="match status" value="1"/>
</dbReference>
<dbReference type="InterPro" id="IPR034660">
    <property type="entry name" value="DinB/YfiT-like"/>
</dbReference>
<proteinExistence type="predicted"/>
<accession>A0ABW3EYM6</accession>
<dbReference type="RefSeq" id="WP_378302663.1">
    <property type="nucleotide sequence ID" value="NZ_JBHTJA010000060.1"/>
</dbReference>
<evidence type="ECO:0000313" key="1">
    <source>
        <dbReference type="EMBL" id="MFD0903644.1"/>
    </source>
</evidence>
<name>A0ABW3EYM6_9ACTN</name>
<organism evidence="1 2">
    <name type="scientific">Actinomadura sediminis</name>
    <dbReference type="NCBI Taxonomy" id="1038904"/>
    <lineage>
        <taxon>Bacteria</taxon>
        <taxon>Bacillati</taxon>
        <taxon>Actinomycetota</taxon>
        <taxon>Actinomycetes</taxon>
        <taxon>Streptosporangiales</taxon>
        <taxon>Thermomonosporaceae</taxon>
        <taxon>Actinomadura</taxon>
    </lineage>
</organism>
<keyword evidence="2" id="KW-1185">Reference proteome</keyword>
<dbReference type="Proteomes" id="UP001596972">
    <property type="component" value="Unassembled WGS sequence"/>
</dbReference>
<reference evidence="2" key="1">
    <citation type="journal article" date="2019" name="Int. J. Syst. Evol. Microbiol.">
        <title>The Global Catalogue of Microorganisms (GCM) 10K type strain sequencing project: providing services to taxonomists for standard genome sequencing and annotation.</title>
        <authorList>
            <consortium name="The Broad Institute Genomics Platform"/>
            <consortium name="The Broad Institute Genome Sequencing Center for Infectious Disease"/>
            <person name="Wu L."/>
            <person name="Ma J."/>
        </authorList>
    </citation>
    <scope>NUCLEOTIDE SEQUENCE [LARGE SCALE GENOMIC DNA]</scope>
    <source>
        <strain evidence="2">JCM 31202</strain>
    </source>
</reference>
<gene>
    <name evidence="1" type="ORF">ACFQ11_24850</name>
</gene>
<protein>
    <submittedName>
        <fullName evidence="1">DinB family protein</fullName>
    </submittedName>
</protein>
<comment type="caution">
    <text evidence="1">The sequence shown here is derived from an EMBL/GenBank/DDBJ whole genome shotgun (WGS) entry which is preliminary data.</text>
</comment>